<dbReference type="PANTHER" id="PTHR43643">
    <property type="entry name" value="HISTIDINOL-PHOSPHATE AMINOTRANSFERASE 2"/>
    <property type="match status" value="1"/>
</dbReference>
<comment type="similarity">
    <text evidence="9">Belongs to the class-II pyridoxal-phosphate-dependent aminotransferase family. Histidinol-phosphate aminotransferase subfamily.</text>
</comment>
<comment type="pathway">
    <text evidence="2 9">Amino-acid biosynthesis; L-histidine biosynthesis; L-histidine from 5-phospho-alpha-D-ribose 1-diphosphate: step 7/9.</text>
</comment>
<dbReference type="GO" id="GO:0030170">
    <property type="term" value="F:pyridoxal phosphate binding"/>
    <property type="evidence" value="ECO:0007669"/>
    <property type="project" value="InterPro"/>
</dbReference>
<dbReference type="GO" id="GO:0004400">
    <property type="term" value="F:histidinol-phosphate transaminase activity"/>
    <property type="evidence" value="ECO:0007669"/>
    <property type="project" value="UniProtKB-UniRule"/>
</dbReference>
<gene>
    <name evidence="9" type="primary">hisC</name>
    <name evidence="11" type="ORF">J5Y03_13310</name>
</gene>
<dbReference type="Pfam" id="PF00155">
    <property type="entry name" value="Aminotran_1_2"/>
    <property type="match status" value="1"/>
</dbReference>
<dbReference type="PANTHER" id="PTHR43643:SF3">
    <property type="entry name" value="HISTIDINOL-PHOSPHATE AMINOTRANSFERASE"/>
    <property type="match status" value="1"/>
</dbReference>
<evidence type="ECO:0000256" key="9">
    <source>
        <dbReference type="HAMAP-Rule" id="MF_01023"/>
    </source>
</evidence>
<reference evidence="11" key="1">
    <citation type="submission" date="2021-04" db="EMBL/GenBank/DDBJ databases">
        <title>Genome seq and assembly of Bacillus sp.</title>
        <authorList>
            <person name="Chhetri G."/>
        </authorList>
    </citation>
    <scope>NUCLEOTIDE SEQUENCE</scope>
    <source>
        <strain evidence="11">RG28</strain>
    </source>
</reference>
<feature type="domain" description="Aminotransferase class I/classII large" evidence="10">
    <location>
        <begin position="30"/>
        <end position="348"/>
    </location>
</feature>
<comment type="cofactor">
    <cofactor evidence="1 9">
        <name>pyridoxal 5'-phosphate</name>
        <dbReference type="ChEBI" id="CHEBI:597326"/>
    </cofactor>
</comment>
<evidence type="ECO:0000256" key="6">
    <source>
        <dbReference type="ARBA" id="ARBA00022898"/>
    </source>
</evidence>
<feature type="modified residue" description="N6-(pyridoxal phosphate)lysine" evidence="9">
    <location>
        <position position="222"/>
    </location>
</feature>
<dbReference type="GO" id="GO:0000105">
    <property type="term" value="P:L-histidine biosynthetic process"/>
    <property type="evidence" value="ECO:0007669"/>
    <property type="project" value="UniProtKB-UniRule"/>
</dbReference>
<keyword evidence="6 9" id="KW-0663">Pyridoxal phosphate</keyword>
<keyword evidence="7 9" id="KW-0368">Histidine biosynthesis</keyword>
<sequence length="360" mass="40450">MHVKPQILTLQAYKPGKPSEIVKREYGLDKVVKLASNENPFGCSSKVFEAIKTVADQFAIYPDGASEALSKKVAAFLNVTPEELLFGSGADEVIQIITRGLLKSENNIVCATPTFPQYAHHAVVEGAEVRSVPLVEGVHNLTKMLEQIDDQTKIVWICNPNNPTGTYVNEVELENFIRAVPESTYVVVDEAYVEYATATDFPNTIKLLQKYKNVIILRTFSKAYGLASFRIGYGIGNAELMAELNIVRLPFNTSMIAQVVAMVALDDQQFIEHCVIENTKGLEQYIKFCKEQDIPYFPSQTNFIFMEVENSGEVFEKLQSKGYIIRAFPQGIRITIGSKEENEELIYHLKEVLNHKIIQN</sequence>
<dbReference type="InterPro" id="IPR004839">
    <property type="entry name" value="Aminotransferase_I/II_large"/>
</dbReference>
<comment type="caution">
    <text evidence="11">The sequence shown here is derived from an EMBL/GenBank/DDBJ whole genome shotgun (WGS) entry which is preliminary data.</text>
</comment>
<dbReference type="InterPro" id="IPR015421">
    <property type="entry name" value="PyrdxlP-dep_Trfase_major"/>
</dbReference>
<dbReference type="Proteomes" id="UP000682134">
    <property type="component" value="Unassembled WGS sequence"/>
</dbReference>
<dbReference type="InterPro" id="IPR005861">
    <property type="entry name" value="HisP_aminotrans"/>
</dbReference>
<dbReference type="Gene3D" id="3.90.1150.10">
    <property type="entry name" value="Aspartate Aminotransferase, domain 1"/>
    <property type="match status" value="1"/>
</dbReference>
<keyword evidence="12" id="KW-1185">Reference proteome</keyword>
<dbReference type="RefSeq" id="WP_209406490.1">
    <property type="nucleotide sequence ID" value="NZ_JAGIYQ010000009.1"/>
</dbReference>
<dbReference type="InterPro" id="IPR015422">
    <property type="entry name" value="PyrdxlP-dep_Trfase_small"/>
</dbReference>
<protein>
    <recommendedName>
        <fullName evidence="9">Histidinol-phosphate aminotransferase</fullName>
        <ecNumber evidence="9">2.6.1.9</ecNumber>
    </recommendedName>
    <alternativeName>
        <fullName evidence="9">Imidazole acetol-phosphate transaminase</fullName>
    </alternativeName>
</protein>
<dbReference type="SUPFAM" id="SSF53383">
    <property type="entry name" value="PLP-dependent transferases"/>
    <property type="match status" value="1"/>
</dbReference>
<evidence type="ECO:0000313" key="12">
    <source>
        <dbReference type="Proteomes" id="UP000682134"/>
    </source>
</evidence>
<dbReference type="AlphaFoldDB" id="A0A940SJL3"/>
<dbReference type="InterPro" id="IPR050106">
    <property type="entry name" value="HistidinolP_aminotransfase"/>
</dbReference>
<dbReference type="HAMAP" id="MF_01023">
    <property type="entry name" value="HisC_aminotrans_2"/>
    <property type="match status" value="1"/>
</dbReference>
<comment type="catalytic activity">
    <reaction evidence="8 9">
        <text>L-histidinol phosphate + 2-oxoglutarate = 3-(imidazol-4-yl)-2-oxopropyl phosphate + L-glutamate</text>
        <dbReference type="Rhea" id="RHEA:23744"/>
        <dbReference type="ChEBI" id="CHEBI:16810"/>
        <dbReference type="ChEBI" id="CHEBI:29985"/>
        <dbReference type="ChEBI" id="CHEBI:57766"/>
        <dbReference type="ChEBI" id="CHEBI:57980"/>
        <dbReference type="EC" id="2.6.1.9"/>
    </reaction>
</comment>
<dbReference type="InterPro" id="IPR001917">
    <property type="entry name" value="Aminotrans_II_pyridoxalP_BS"/>
</dbReference>
<dbReference type="CDD" id="cd00609">
    <property type="entry name" value="AAT_like"/>
    <property type="match status" value="1"/>
</dbReference>
<keyword evidence="9" id="KW-0028">Amino-acid biosynthesis</keyword>
<evidence type="ECO:0000256" key="5">
    <source>
        <dbReference type="ARBA" id="ARBA00022679"/>
    </source>
</evidence>
<evidence type="ECO:0000256" key="3">
    <source>
        <dbReference type="ARBA" id="ARBA00011738"/>
    </source>
</evidence>
<name>A0A940SJL3_9BACI</name>
<evidence type="ECO:0000256" key="4">
    <source>
        <dbReference type="ARBA" id="ARBA00022576"/>
    </source>
</evidence>
<keyword evidence="4 9" id="KW-0032">Aminotransferase</keyword>
<dbReference type="NCBIfam" id="TIGR01141">
    <property type="entry name" value="hisC"/>
    <property type="match status" value="1"/>
</dbReference>
<evidence type="ECO:0000256" key="7">
    <source>
        <dbReference type="ARBA" id="ARBA00023102"/>
    </source>
</evidence>
<evidence type="ECO:0000313" key="11">
    <source>
        <dbReference type="EMBL" id="MBP0726155.1"/>
    </source>
</evidence>
<keyword evidence="5 9" id="KW-0808">Transferase</keyword>
<dbReference type="EMBL" id="JAGIYQ010000009">
    <property type="protein sequence ID" value="MBP0726155.1"/>
    <property type="molecule type" value="Genomic_DNA"/>
</dbReference>
<dbReference type="InterPro" id="IPR015424">
    <property type="entry name" value="PyrdxlP-dep_Trfase"/>
</dbReference>
<dbReference type="PROSITE" id="PS00599">
    <property type="entry name" value="AA_TRANSFER_CLASS_2"/>
    <property type="match status" value="1"/>
</dbReference>
<organism evidence="11 12">
    <name type="scientific">Gottfriedia endophytica</name>
    <dbReference type="NCBI Taxonomy" id="2820819"/>
    <lineage>
        <taxon>Bacteria</taxon>
        <taxon>Bacillati</taxon>
        <taxon>Bacillota</taxon>
        <taxon>Bacilli</taxon>
        <taxon>Bacillales</taxon>
        <taxon>Bacillaceae</taxon>
        <taxon>Gottfriedia</taxon>
    </lineage>
</organism>
<dbReference type="Gene3D" id="3.40.640.10">
    <property type="entry name" value="Type I PLP-dependent aspartate aminotransferase-like (Major domain)"/>
    <property type="match status" value="1"/>
</dbReference>
<comment type="subunit">
    <text evidence="3 9">Homodimer.</text>
</comment>
<evidence type="ECO:0000256" key="1">
    <source>
        <dbReference type="ARBA" id="ARBA00001933"/>
    </source>
</evidence>
<evidence type="ECO:0000256" key="2">
    <source>
        <dbReference type="ARBA" id="ARBA00005011"/>
    </source>
</evidence>
<dbReference type="EC" id="2.6.1.9" evidence="9"/>
<accession>A0A940SJL3</accession>
<proteinExistence type="inferred from homology"/>
<evidence type="ECO:0000256" key="8">
    <source>
        <dbReference type="ARBA" id="ARBA00047481"/>
    </source>
</evidence>
<evidence type="ECO:0000259" key="10">
    <source>
        <dbReference type="Pfam" id="PF00155"/>
    </source>
</evidence>